<dbReference type="Pfam" id="PF18052">
    <property type="entry name" value="Rx_N"/>
    <property type="match status" value="1"/>
</dbReference>
<feature type="domain" description="R13L1/DRL21-like LRR repeat region" evidence="5">
    <location>
        <begin position="250"/>
        <end position="371"/>
    </location>
</feature>
<evidence type="ECO:0000259" key="5">
    <source>
        <dbReference type="Pfam" id="PF25019"/>
    </source>
</evidence>
<dbReference type="PANTHER" id="PTHR47186:SF43">
    <property type="entry name" value="TYPE DISEASE RESISTANCE PROTEIN CNL-J3, PUTATIVE-RELATED"/>
    <property type="match status" value="1"/>
</dbReference>
<dbReference type="EMBL" id="CP039349">
    <property type="protein sequence ID" value="QCD95228.1"/>
    <property type="molecule type" value="Genomic_DNA"/>
</dbReference>
<dbReference type="InterPro" id="IPR032675">
    <property type="entry name" value="LRR_dom_sf"/>
</dbReference>
<keyword evidence="7" id="KW-1185">Reference proteome</keyword>
<evidence type="ECO:0000256" key="3">
    <source>
        <dbReference type="ARBA" id="ARBA00022821"/>
    </source>
</evidence>
<keyword evidence="1" id="KW-0677">Repeat</keyword>
<keyword evidence="2" id="KW-0547">Nucleotide-binding</keyword>
<accession>A0A4D6M3T7</accession>
<dbReference type="Gene3D" id="3.80.10.10">
    <property type="entry name" value="Ribonuclease Inhibitor"/>
    <property type="match status" value="2"/>
</dbReference>
<evidence type="ECO:0000259" key="4">
    <source>
        <dbReference type="Pfam" id="PF18052"/>
    </source>
</evidence>
<gene>
    <name evidence="6" type="ORF">DEO72_LG5g3321</name>
</gene>
<protein>
    <submittedName>
        <fullName evidence="6">Disease resistance protein RPM1</fullName>
    </submittedName>
</protein>
<dbReference type="PROSITE" id="PS51450">
    <property type="entry name" value="LRR"/>
    <property type="match status" value="1"/>
</dbReference>
<evidence type="ECO:0000256" key="2">
    <source>
        <dbReference type="ARBA" id="ARBA00022741"/>
    </source>
</evidence>
<dbReference type="Proteomes" id="UP000501690">
    <property type="component" value="Linkage Group LG5"/>
</dbReference>
<dbReference type="InterPro" id="IPR041118">
    <property type="entry name" value="Rx_N"/>
</dbReference>
<dbReference type="Gene3D" id="1.20.5.4130">
    <property type="match status" value="1"/>
</dbReference>
<organism evidence="6 7">
    <name type="scientific">Vigna unguiculata</name>
    <name type="common">Cowpea</name>
    <dbReference type="NCBI Taxonomy" id="3917"/>
    <lineage>
        <taxon>Eukaryota</taxon>
        <taxon>Viridiplantae</taxon>
        <taxon>Streptophyta</taxon>
        <taxon>Embryophyta</taxon>
        <taxon>Tracheophyta</taxon>
        <taxon>Spermatophyta</taxon>
        <taxon>Magnoliopsida</taxon>
        <taxon>eudicotyledons</taxon>
        <taxon>Gunneridae</taxon>
        <taxon>Pentapetalae</taxon>
        <taxon>rosids</taxon>
        <taxon>fabids</taxon>
        <taxon>Fabales</taxon>
        <taxon>Fabaceae</taxon>
        <taxon>Papilionoideae</taxon>
        <taxon>50 kb inversion clade</taxon>
        <taxon>NPAAA clade</taxon>
        <taxon>indigoferoid/millettioid clade</taxon>
        <taxon>Phaseoleae</taxon>
        <taxon>Vigna</taxon>
    </lineage>
</organism>
<evidence type="ECO:0000256" key="1">
    <source>
        <dbReference type="ARBA" id="ARBA00022737"/>
    </source>
</evidence>
<dbReference type="AlphaFoldDB" id="A0A4D6M3T7"/>
<dbReference type="GO" id="GO:0006952">
    <property type="term" value="P:defense response"/>
    <property type="evidence" value="ECO:0007669"/>
    <property type="project" value="UniProtKB-KW"/>
</dbReference>
<keyword evidence="3" id="KW-0611">Plant defense</keyword>
<evidence type="ECO:0000313" key="7">
    <source>
        <dbReference type="Proteomes" id="UP000501690"/>
    </source>
</evidence>
<dbReference type="GO" id="GO:0000166">
    <property type="term" value="F:nucleotide binding"/>
    <property type="evidence" value="ECO:0007669"/>
    <property type="project" value="UniProtKB-KW"/>
</dbReference>
<dbReference type="InterPro" id="IPR001611">
    <property type="entry name" value="Leu-rich_rpt"/>
</dbReference>
<dbReference type="SUPFAM" id="SSF52058">
    <property type="entry name" value="L domain-like"/>
    <property type="match status" value="2"/>
</dbReference>
<dbReference type="PANTHER" id="PTHR47186">
    <property type="entry name" value="LEUCINE-RICH REPEAT-CONTAINING PROTEIN 57"/>
    <property type="match status" value="1"/>
</dbReference>
<reference evidence="6 7" key="1">
    <citation type="submission" date="2019-04" db="EMBL/GenBank/DDBJ databases">
        <title>An improved genome assembly and genetic linkage map for asparagus bean, Vigna unguiculata ssp. sesquipedialis.</title>
        <authorList>
            <person name="Xia Q."/>
            <person name="Zhang R."/>
            <person name="Dong Y."/>
        </authorList>
    </citation>
    <scope>NUCLEOTIDE SEQUENCE [LARGE SCALE GENOMIC DNA]</scope>
    <source>
        <tissue evidence="6">Leaf</tissue>
    </source>
</reference>
<sequence>MAAELVGGSLLSAFVNVAFDRLASFEVLDFFRRRKLDEKLLSNLNIMLHSINALADDAEQKQFTYPHVKAWLFAVKEAVFDAEDLLNEIDYELTRCQVEAEIEPQTITYKKFGEVILIIILDNSGFWYMKLFSNFKFLRVLSLDQYSELREVPDSIGDLKHLNSLDLSRTGIQKLPNSTCLLYNLLILKLNYCSSLEELPLDLHKLTKLRCLEFKYTKVTKMPMHFGELKNLQVLSAVFVDKNNEFSTKHLGGLNLHGGLSINEVQNIINPLDALEANLKNKDLVKLELKWKSNYIPNDPRKEKKVLENLQPSKNVKHLSIKSYGGTQFPRWVFDNSLSNLVSLRLEDCKYCLCLPPLGLLSSLKTLEIRGLDGIVSIGVEFYGNSSSSFASLERLTFSKMKELEECERKTAAFPRLETLTVYQCPKLKGLPDQLVNVKYLDISGSMKASCLERSEHTVSHNSLKDLNFCAFPIMNIPMGRSYDLLVKIEITSSCDSLTTFPLDFFPNLKDLLLYFCRNLQIISQKHTHNRLKHLTIFGCSRFDSFPSEGLSAPRLQIIGIYRAENLKLLPKRMQILLPSLILLQIMDCPKVEMFPDGGLPPNVEDVSLSSFKLMASLRETLGTNTCLQSLSIENMDVEFFPDEVLLPHSITSLRIYDCPNLKKMHYKGLCHLSSLTLSSCPNLQCLPEDGLPKSISSLEICNCPLLEQRCQNPEGQDRIKIAHIQKLSVRSEV</sequence>
<feature type="domain" description="Disease resistance N-terminal" evidence="4">
    <location>
        <begin position="14"/>
        <end position="99"/>
    </location>
</feature>
<evidence type="ECO:0000313" key="6">
    <source>
        <dbReference type="EMBL" id="QCD95228.1"/>
    </source>
</evidence>
<proteinExistence type="predicted"/>
<name>A0A4D6M3T7_VIGUN</name>
<dbReference type="InterPro" id="IPR056789">
    <property type="entry name" value="LRR_R13L1-DRL21"/>
</dbReference>
<dbReference type="Pfam" id="PF25019">
    <property type="entry name" value="LRR_R13L1-DRL21"/>
    <property type="match status" value="1"/>
</dbReference>